<dbReference type="EMBL" id="KZ305031">
    <property type="protein sequence ID" value="PIA47355.1"/>
    <property type="molecule type" value="Genomic_DNA"/>
</dbReference>
<reference evidence="2 3" key="1">
    <citation type="submission" date="2017-09" db="EMBL/GenBank/DDBJ databases">
        <title>WGS assembly of Aquilegia coerulea Goldsmith.</title>
        <authorList>
            <person name="Hodges S."/>
            <person name="Kramer E."/>
            <person name="Nordborg M."/>
            <person name="Tomkins J."/>
            <person name="Borevitz J."/>
            <person name="Derieg N."/>
            <person name="Yan J."/>
            <person name="Mihaltcheva S."/>
            <person name="Hayes R.D."/>
            <person name="Rokhsar D."/>
        </authorList>
    </citation>
    <scope>NUCLEOTIDE SEQUENCE [LARGE SCALE GENOMIC DNA]</scope>
    <source>
        <strain evidence="3">cv. Goldsmith</strain>
    </source>
</reference>
<accession>A0A2G5DV37</accession>
<feature type="compositionally biased region" description="Polar residues" evidence="1">
    <location>
        <begin position="32"/>
        <end position="42"/>
    </location>
</feature>
<keyword evidence="3" id="KW-1185">Reference proteome</keyword>
<evidence type="ECO:0000313" key="3">
    <source>
        <dbReference type="Proteomes" id="UP000230069"/>
    </source>
</evidence>
<evidence type="ECO:0000313" key="2">
    <source>
        <dbReference type="EMBL" id="PIA47355.1"/>
    </source>
</evidence>
<dbReference type="InParanoid" id="A0A2G5DV37"/>
<dbReference type="Proteomes" id="UP000230069">
    <property type="component" value="Unassembled WGS sequence"/>
</dbReference>
<protein>
    <submittedName>
        <fullName evidence="2">Uncharacterized protein</fullName>
    </submittedName>
</protein>
<organism evidence="2 3">
    <name type="scientific">Aquilegia coerulea</name>
    <name type="common">Rocky mountain columbine</name>
    <dbReference type="NCBI Taxonomy" id="218851"/>
    <lineage>
        <taxon>Eukaryota</taxon>
        <taxon>Viridiplantae</taxon>
        <taxon>Streptophyta</taxon>
        <taxon>Embryophyta</taxon>
        <taxon>Tracheophyta</taxon>
        <taxon>Spermatophyta</taxon>
        <taxon>Magnoliopsida</taxon>
        <taxon>Ranunculales</taxon>
        <taxon>Ranunculaceae</taxon>
        <taxon>Thalictroideae</taxon>
        <taxon>Aquilegia</taxon>
    </lineage>
</organism>
<dbReference type="AlphaFoldDB" id="A0A2G5DV37"/>
<feature type="compositionally biased region" description="Basic and acidic residues" evidence="1">
    <location>
        <begin position="49"/>
        <end position="63"/>
    </location>
</feature>
<name>A0A2G5DV37_AQUCA</name>
<gene>
    <name evidence="2" type="ORF">AQUCO_01400198v1</name>
</gene>
<proteinExistence type="predicted"/>
<feature type="region of interest" description="Disordered" evidence="1">
    <location>
        <begin position="32"/>
        <end position="63"/>
    </location>
</feature>
<evidence type="ECO:0000256" key="1">
    <source>
        <dbReference type="SAM" id="MobiDB-lite"/>
    </source>
</evidence>
<sequence>MKSNTLKGQVHLWRNYTLYRITKPSLDFSALQTGQITNTGRNAKSKRHENKENDAEHEGRVKETSIAQIRTRWQLRIYCTSLSTPTPYTLNMIKWFTNVTK</sequence>